<feature type="domain" description="4Fe-4S ferredoxin-type" evidence="2">
    <location>
        <begin position="34"/>
        <end position="63"/>
    </location>
</feature>
<dbReference type="Proteomes" id="UP000290921">
    <property type="component" value="Unassembled WGS sequence"/>
</dbReference>
<evidence type="ECO:0000259" key="2">
    <source>
        <dbReference type="PROSITE" id="PS51379"/>
    </source>
</evidence>
<evidence type="ECO:0000313" key="4">
    <source>
        <dbReference type="Proteomes" id="UP000290921"/>
    </source>
</evidence>
<accession>A0A4Q0VDI5</accession>
<sequence>MIRKIIHIDENKCNGCGLCATACHEGAIEMVNGKAKLISDEYCDGLGDCLPECPTGAITMIEREAKEYNEELVQKTIEEKKSKENLYEKLPCGCPGTAAKSINRINLPKKENLNKVNIETEVNSQLMQWPVQLNLINTKAPYLNNSNLLIAADCTAYAYGNFHNDFIKDHVTVIGCPKLDDNKYYEEKLSEILKLNDIKSITVVRMEVPCCGGIVSATKNAMLKSETIVPYREIIISTDGRIL</sequence>
<organism evidence="3 4">
    <name type="scientific">Clostridium tetani</name>
    <dbReference type="NCBI Taxonomy" id="1513"/>
    <lineage>
        <taxon>Bacteria</taxon>
        <taxon>Bacillati</taxon>
        <taxon>Bacillota</taxon>
        <taxon>Clostridia</taxon>
        <taxon>Eubacteriales</taxon>
        <taxon>Clostridiaceae</taxon>
        <taxon>Clostridium</taxon>
    </lineage>
</organism>
<dbReference type="PANTHER" id="PTHR42895">
    <property type="entry name" value="IRON-SULFUR CLUSTER-BINDING PROTEIN-RELATED"/>
    <property type="match status" value="1"/>
</dbReference>
<gene>
    <name evidence="3" type="ORF">DP130_03385</name>
</gene>
<proteinExistence type="predicted"/>
<dbReference type="Pfam" id="PF12837">
    <property type="entry name" value="Fer4_6"/>
    <property type="match status" value="1"/>
</dbReference>
<dbReference type="SUPFAM" id="SSF54862">
    <property type="entry name" value="4Fe-4S ferredoxins"/>
    <property type="match status" value="1"/>
</dbReference>
<dbReference type="InterPro" id="IPR052911">
    <property type="entry name" value="Corrinoid_activation_enz"/>
</dbReference>
<reference evidence="3 4" key="1">
    <citation type="submission" date="2018-06" db="EMBL/GenBank/DDBJ databases">
        <title>Genome conservation of Clostridium tetani.</title>
        <authorList>
            <person name="Bruggemann H."/>
            <person name="Popoff M.R."/>
        </authorList>
    </citation>
    <scope>NUCLEOTIDE SEQUENCE [LARGE SCALE GENOMIC DNA]</scope>
    <source>
        <strain evidence="3 4">2017.061</strain>
    </source>
</reference>
<dbReference type="PANTHER" id="PTHR42895:SF1">
    <property type="entry name" value="IRON-SULFUR CLUSTER PROTEIN"/>
    <property type="match status" value="1"/>
</dbReference>
<keyword evidence="1" id="KW-0175">Coiled coil</keyword>
<evidence type="ECO:0000256" key="1">
    <source>
        <dbReference type="SAM" id="Coils"/>
    </source>
</evidence>
<dbReference type="AlphaFoldDB" id="A0A4Q0VDI5"/>
<dbReference type="RefSeq" id="WP_035140554.1">
    <property type="nucleotide sequence ID" value="NZ_CABMJI010000002.1"/>
</dbReference>
<name>A0A4Q0VDI5_CLOTA</name>
<comment type="caution">
    <text evidence="3">The sequence shown here is derived from an EMBL/GenBank/DDBJ whole genome shotgun (WGS) entry which is preliminary data.</text>
</comment>
<dbReference type="InterPro" id="IPR017896">
    <property type="entry name" value="4Fe4S_Fe-S-bd"/>
</dbReference>
<protein>
    <submittedName>
        <fullName evidence="3">4Fe-4S dicluster domain-containing protein</fullName>
    </submittedName>
</protein>
<feature type="coiled-coil region" evidence="1">
    <location>
        <begin position="58"/>
        <end position="85"/>
    </location>
</feature>
<feature type="domain" description="4Fe-4S ferredoxin-type" evidence="2">
    <location>
        <begin position="4"/>
        <end position="33"/>
    </location>
</feature>
<dbReference type="Gene3D" id="3.30.70.20">
    <property type="match status" value="1"/>
</dbReference>
<evidence type="ECO:0000313" key="3">
    <source>
        <dbReference type="EMBL" id="RXI50032.1"/>
    </source>
</evidence>
<dbReference type="EMBL" id="QMAP01000002">
    <property type="protein sequence ID" value="RXI50032.1"/>
    <property type="molecule type" value="Genomic_DNA"/>
</dbReference>
<dbReference type="PROSITE" id="PS51379">
    <property type="entry name" value="4FE4S_FER_2"/>
    <property type="match status" value="2"/>
</dbReference>